<keyword evidence="2" id="KW-1133">Transmembrane helix</keyword>
<feature type="region of interest" description="Disordered" evidence="1">
    <location>
        <begin position="1"/>
        <end position="22"/>
    </location>
</feature>
<dbReference type="KEGG" id="nav:JQS30_00455"/>
<protein>
    <submittedName>
        <fullName evidence="3">DUF4244 domain-containing protein</fullName>
    </submittedName>
</protein>
<dbReference type="EMBL" id="CP070496">
    <property type="protein sequence ID" value="QSB06892.1"/>
    <property type="molecule type" value="Genomic_DNA"/>
</dbReference>
<gene>
    <name evidence="3" type="ORF">JQS30_00455</name>
</gene>
<evidence type="ECO:0000313" key="4">
    <source>
        <dbReference type="Proteomes" id="UP000662939"/>
    </source>
</evidence>
<dbReference type="Pfam" id="PF14029">
    <property type="entry name" value="DUF4244"/>
    <property type="match status" value="1"/>
</dbReference>
<accession>A0A895XTB6</accession>
<sequence>MAAAPSSQTHRRGQHTFTARTGRPLGRACAVRQRFWRAARNGFAERLRGESGMSTAEYAVGTLGAVAFAGVLVLVANSGFFQDLIESLITQALS</sequence>
<evidence type="ECO:0000313" key="3">
    <source>
        <dbReference type="EMBL" id="QSB06892.1"/>
    </source>
</evidence>
<name>A0A895XTB6_9ACTN</name>
<keyword evidence="4" id="KW-1185">Reference proteome</keyword>
<evidence type="ECO:0000256" key="2">
    <source>
        <dbReference type="SAM" id="Phobius"/>
    </source>
</evidence>
<dbReference type="InterPro" id="IPR025338">
    <property type="entry name" value="DUF4244"/>
</dbReference>
<keyword evidence="2" id="KW-0812">Transmembrane</keyword>
<proteinExistence type="predicted"/>
<evidence type="ECO:0000256" key="1">
    <source>
        <dbReference type="SAM" id="MobiDB-lite"/>
    </source>
</evidence>
<keyword evidence="2" id="KW-0472">Membrane</keyword>
<dbReference type="AlphaFoldDB" id="A0A895XTB6"/>
<organism evidence="3 4">
    <name type="scientific">Natronoglycomyces albus</name>
    <dbReference type="NCBI Taxonomy" id="2811108"/>
    <lineage>
        <taxon>Bacteria</taxon>
        <taxon>Bacillati</taxon>
        <taxon>Actinomycetota</taxon>
        <taxon>Actinomycetes</taxon>
        <taxon>Glycomycetales</taxon>
        <taxon>Glycomycetaceae</taxon>
        <taxon>Natronoglycomyces</taxon>
    </lineage>
</organism>
<dbReference type="Proteomes" id="UP000662939">
    <property type="component" value="Chromosome"/>
</dbReference>
<reference evidence="3" key="1">
    <citation type="submission" date="2021-02" db="EMBL/GenBank/DDBJ databases">
        <title>Natronoglycomyces albus gen. nov., sp. nov, a haloalkaliphilic actinobacterium from a soda solonchak soil.</title>
        <authorList>
            <person name="Sorokin D.Y."/>
            <person name="Khijniak T.V."/>
            <person name="Zakharycheva A.P."/>
            <person name="Boueva O.V."/>
            <person name="Ariskina E.V."/>
            <person name="Hahnke R.L."/>
            <person name="Bunk B."/>
            <person name="Sproer C."/>
            <person name="Schumann P."/>
            <person name="Evtushenko L.I."/>
            <person name="Kublanov I.V."/>
        </authorList>
    </citation>
    <scope>NUCLEOTIDE SEQUENCE</scope>
    <source>
        <strain evidence="3">DSM 106290</strain>
    </source>
</reference>
<feature type="transmembrane region" description="Helical" evidence="2">
    <location>
        <begin position="58"/>
        <end position="81"/>
    </location>
</feature>